<dbReference type="KEGG" id="fpf:DCC35_12940"/>
<dbReference type="PROSITE" id="PS51257">
    <property type="entry name" value="PROKAR_LIPOPROTEIN"/>
    <property type="match status" value="1"/>
</dbReference>
<accession>A0A4D7JHU8</accession>
<dbReference type="AlphaFoldDB" id="A0A4D7JHU8"/>
<dbReference type="EMBL" id="CP028923">
    <property type="protein sequence ID" value="QCK15589.1"/>
    <property type="molecule type" value="Genomic_DNA"/>
</dbReference>
<name>A0A4D7JHU8_9BACT</name>
<reference evidence="1 2" key="1">
    <citation type="submission" date="2018-04" db="EMBL/GenBank/DDBJ databases">
        <title>Complete genome uncultured novel isolate.</title>
        <authorList>
            <person name="Merlino G."/>
        </authorList>
    </citation>
    <scope>NUCLEOTIDE SEQUENCE [LARGE SCALE GENOMIC DNA]</scope>
    <source>
        <strain evidence="2">R1DC9</strain>
    </source>
</reference>
<dbReference type="RefSeq" id="WP_137091184.1">
    <property type="nucleotide sequence ID" value="NZ_CP028923.1"/>
</dbReference>
<evidence type="ECO:0000313" key="1">
    <source>
        <dbReference type="EMBL" id="QCK15589.1"/>
    </source>
</evidence>
<sequence>MKNYLLILILSTLLGCQSDQEKSIAENQMEKQTISEFESNNSEISRAIEKIALELSEDELDSFYVSEIDQSPDSIKIILYHYKLISKLNSKDQSDNEWVVLPPYSAMPEWVKQYKYSIEEDDLSKNPIK</sequence>
<evidence type="ECO:0000313" key="2">
    <source>
        <dbReference type="Proteomes" id="UP000298616"/>
    </source>
</evidence>
<gene>
    <name evidence="1" type="ORF">DCC35_12940</name>
</gene>
<dbReference type="Proteomes" id="UP000298616">
    <property type="component" value="Chromosome"/>
</dbReference>
<proteinExistence type="predicted"/>
<keyword evidence="2" id="KW-1185">Reference proteome</keyword>
<evidence type="ECO:0008006" key="3">
    <source>
        <dbReference type="Google" id="ProtNLM"/>
    </source>
</evidence>
<organism evidence="1 2">
    <name type="scientific">Mangrovivirga cuniculi</name>
    <dbReference type="NCBI Taxonomy" id="2715131"/>
    <lineage>
        <taxon>Bacteria</taxon>
        <taxon>Pseudomonadati</taxon>
        <taxon>Bacteroidota</taxon>
        <taxon>Cytophagia</taxon>
        <taxon>Cytophagales</taxon>
        <taxon>Mangrovivirgaceae</taxon>
        <taxon>Mangrovivirga</taxon>
    </lineage>
</organism>
<protein>
    <recommendedName>
        <fullName evidence="3">Lipoprotein</fullName>
    </recommendedName>
</protein>